<gene>
    <name evidence="3" type="ORF">W822_09025</name>
</gene>
<evidence type="ECO:0000313" key="3">
    <source>
        <dbReference type="EMBL" id="ETF02961.1"/>
    </source>
</evidence>
<sequence>MIGNHSRVGLLRAAFVITTFLTPLTPSFAQDSAPVRFVVPFTPGGGNDILARTLAPHLAEKLHRNVIVDNKPGAGGNIGTAFVANAKPDGNTILIAGSQITTQPALGMKTSFDIQKDLAPVGMIAEVPMIFVVNPKMPYKTMEEFIQYAREHPNEINYSSPGIGVPQHLAGELLAGLAKIDITHVPYQGTGPSVADVIGGQIQSTFGSMGSVLPQIQNGTLRALGTARSKRTSVLPDVPAFSEVKEGNMNQYNASLWFSVMAPAGTPRDKINSLNAAINDALDTPDVKKKLSEQGFEISKSTPEELGKIVDSDLALWKKVAEDNHLSSQ</sequence>
<dbReference type="InterPro" id="IPR042100">
    <property type="entry name" value="Bug_dom1"/>
</dbReference>
<dbReference type="RefSeq" id="WP_024004780.1">
    <property type="nucleotide sequence ID" value="NZ_KI650979.1"/>
</dbReference>
<comment type="similarity">
    <text evidence="1">Belongs to the UPF0065 (bug) family.</text>
</comment>
<organism evidence="3 4">
    <name type="scientific">Advenella kashmirensis W13003</name>
    <dbReference type="NCBI Taxonomy" id="1424334"/>
    <lineage>
        <taxon>Bacteria</taxon>
        <taxon>Pseudomonadati</taxon>
        <taxon>Pseudomonadota</taxon>
        <taxon>Betaproteobacteria</taxon>
        <taxon>Burkholderiales</taxon>
        <taxon>Alcaligenaceae</taxon>
    </lineage>
</organism>
<proteinExistence type="inferred from homology"/>
<dbReference type="Gene3D" id="3.40.190.150">
    <property type="entry name" value="Bordetella uptake gene, domain 1"/>
    <property type="match status" value="1"/>
</dbReference>
<dbReference type="HOGENOM" id="CLU_045683_0_1_4"/>
<evidence type="ECO:0000313" key="4">
    <source>
        <dbReference type="Proteomes" id="UP000018733"/>
    </source>
</evidence>
<dbReference type="STRING" id="1424334.W822_09025"/>
<evidence type="ECO:0000256" key="1">
    <source>
        <dbReference type="ARBA" id="ARBA00006987"/>
    </source>
</evidence>
<dbReference type="EMBL" id="AYXT01000009">
    <property type="protein sequence ID" value="ETF02961.1"/>
    <property type="molecule type" value="Genomic_DNA"/>
</dbReference>
<dbReference type="eggNOG" id="COG3181">
    <property type="taxonomic scope" value="Bacteria"/>
</dbReference>
<protein>
    <submittedName>
        <fullName evidence="3">MFS transporter</fullName>
    </submittedName>
</protein>
<dbReference type="CDD" id="cd13578">
    <property type="entry name" value="PBP2_Bug27"/>
    <property type="match status" value="1"/>
</dbReference>
<dbReference type="PIRSF" id="PIRSF017082">
    <property type="entry name" value="YflP"/>
    <property type="match status" value="1"/>
</dbReference>
<comment type="caution">
    <text evidence="3">The sequence shown here is derived from an EMBL/GenBank/DDBJ whole genome shotgun (WGS) entry which is preliminary data.</text>
</comment>
<dbReference type="Pfam" id="PF03401">
    <property type="entry name" value="TctC"/>
    <property type="match status" value="1"/>
</dbReference>
<dbReference type="PANTHER" id="PTHR42928">
    <property type="entry name" value="TRICARBOXYLATE-BINDING PROTEIN"/>
    <property type="match status" value="1"/>
</dbReference>
<dbReference type="InterPro" id="IPR005064">
    <property type="entry name" value="BUG"/>
</dbReference>
<keyword evidence="2" id="KW-0732">Signal</keyword>
<reference evidence="3 4" key="1">
    <citation type="journal article" date="2014" name="Genome Announc.">
        <title>Draft Genome Sequence of Advenella kashmirensis Strain W13003, a Polycyclic Aromatic Hydrocarbon-Degrading Bacterium.</title>
        <authorList>
            <person name="Wang X."/>
            <person name="Jin D."/>
            <person name="Zhou L."/>
            <person name="Wu L."/>
            <person name="An W."/>
            <person name="Zhao L."/>
        </authorList>
    </citation>
    <scope>NUCLEOTIDE SEQUENCE [LARGE SCALE GENOMIC DNA]</scope>
    <source>
        <strain evidence="3 4">W13003</strain>
    </source>
</reference>
<dbReference type="Gene3D" id="3.40.190.10">
    <property type="entry name" value="Periplasmic binding protein-like II"/>
    <property type="match status" value="1"/>
</dbReference>
<feature type="signal peptide" evidence="2">
    <location>
        <begin position="1"/>
        <end position="29"/>
    </location>
</feature>
<dbReference type="PANTHER" id="PTHR42928:SF5">
    <property type="entry name" value="BLR1237 PROTEIN"/>
    <property type="match status" value="1"/>
</dbReference>
<evidence type="ECO:0000256" key="2">
    <source>
        <dbReference type="SAM" id="SignalP"/>
    </source>
</evidence>
<dbReference type="OrthoDB" id="8890377at2"/>
<dbReference type="PATRIC" id="fig|1424334.3.peg.1812"/>
<name>V8QSM4_9BURK</name>
<dbReference type="SUPFAM" id="SSF53850">
    <property type="entry name" value="Periplasmic binding protein-like II"/>
    <property type="match status" value="1"/>
</dbReference>
<dbReference type="AlphaFoldDB" id="V8QSM4"/>
<dbReference type="Proteomes" id="UP000018733">
    <property type="component" value="Unassembled WGS sequence"/>
</dbReference>
<feature type="chain" id="PRO_5004771705" evidence="2">
    <location>
        <begin position="30"/>
        <end position="329"/>
    </location>
</feature>
<accession>V8QSM4</accession>
<keyword evidence="4" id="KW-1185">Reference proteome</keyword>